<sequence>MNTATLRRTDFADGDSLAAGLAETVAERLRAGIAARGAASLAVSGGRTPGRFFAALAIQDLDWAKVTVTLVDERWVRADDQRSNEGFVRRGLLQDKAAVAGFVGLVSDPETLEETPEAGLAAVASRVAALPRPLDAVVLGMGADGHTASFFPAGDRLKEALDPAGDALVLPMRAAGAGEPRITLTLPVVAGARAAYLHIEGDEKAGVLAEALEAGDAETLPIRAVLRHPDVNLQVFWCP</sequence>
<dbReference type="AlphaFoldDB" id="A0A967EUM4"/>
<keyword evidence="7 9" id="KW-0378">Hydrolase</keyword>
<gene>
    <name evidence="7 9" type="primary">pgl</name>
    <name evidence="9" type="ORF">HBA54_02225</name>
</gene>
<dbReference type="PANTHER" id="PTHR11054:SF0">
    <property type="entry name" value="6-PHOSPHOGLUCONOLACTONASE"/>
    <property type="match status" value="1"/>
</dbReference>
<comment type="pathway">
    <text evidence="3 7">Carbohydrate degradation; pentose phosphate pathway; D-ribulose 5-phosphate from D-glucose 6-phosphate (oxidative stage): step 2/3.</text>
</comment>
<dbReference type="GO" id="GO:0005975">
    <property type="term" value="P:carbohydrate metabolic process"/>
    <property type="evidence" value="ECO:0007669"/>
    <property type="project" value="UniProtKB-UniRule"/>
</dbReference>
<dbReference type="InterPro" id="IPR037171">
    <property type="entry name" value="NagB/RpiA_transferase-like"/>
</dbReference>
<evidence type="ECO:0000256" key="1">
    <source>
        <dbReference type="ARBA" id="ARBA00000832"/>
    </source>
</evidence>
<dbReference type="EMBL" id="JAAQPH010000002">
    <property type="protein sequence ID" value="NIA67401.1"/>
    <property type="molecule type" value="Genomic_DNA"/>
</dbReference>
<keyword evidence="10" id="KW-1185">Reference proteome</keyword>
<evidence type="ECO:0000256" key="2">
    <source>
        <dbReference type="ARBA" id="ARBA00002681"/>
    </source>
</evidence>
<evidence type="ECO:0000313" key="9">
    <source>
        <dbReference type="EMBL" id="NIA67401.1"/>
    </source>
</evidence>
<evidence type="ECO:0000256" key="5">
    <source>
        <dbReference type="ARBA" id="ARBA00013198"/>
    </source>
</evidence>
<evidence type="ECO:0000313" key="10">
    <source>
        <dbReference type="Proteomes" id="UP000761264"/>
    </source>
</evidence>
<evidence type="ECO:0000256" key="4">
    <source>
        <dbReference type="ARBA" id="ARBA00010662"/>
    </source>
</evidence>
<organism evidence="9 10">
    <name type="scientific">Pelagibius litoralis</name>
    <dbReference type="NCBI Taxonomy" id="374515"/>
    <lineage>
        <taxon>Bacteria</taxon>
        <taxon>Pseudomonadati</taxon>
        <taxon>Pseudomonadota</taxon>
        <taxon>Alphaproteobacteria</taxon>
        <taxon>Rhodospirillales</taxon>
        <taxon>Rhodovibrionaceae</taxon>
        <taxon>Pelagibius</taxon>
    </lineage>
</organism>
<accession>A0A967EUM4</accession>
<comment type="caution">
    <text evidence="9">The sequence shown here is derived from an EMBL/GenBank/DDBJ whole genome shotgun (WGS) entry which is preliminary data.</text>
</comment>
<protein>
    <recommendedName>
        <fullName evidence="6 7">6-phosphogluconolactonase</fullName>
        <shortName evidence="7">6PGL</shortName>
        <ecNumber evidence="5 7">3.1.1.31</ecNumber>
    </recommendedName>
</protein>
<dbReference type="Pfam" id="PF01182">
    <property type="entry name" value="Glucosamine_iso"/>
    <property type="match status" value="1"/>
</dbReference>
<dbReference type="PANTHER" id="PTHR11054">
    <property type="entry name" value="6-PHOSPHOGLUCONOLACTONASE"/>
    <property type="match status" value="1"/>
</dbReference>
<comment type="catalytic activity">
    <reaction evidence="1 7">
        <text>6-phospho-D-glucono-1,5-lactone + H2O = 6-phospho-D-gluconate + H(+)</text>
        <dbReference type="Rhea" id="RHEA:12556"/>
        <dbReference type="ChEBI" id="CHEBI:15377"/>
        <dbReference type="ChEBI" id="CHEBI:15378"/>
        <dbReference type="ChEBI" id="CHEBI:57955"/>
        <dbReference type="ChEBI" id="CHEBI:58759"/>
        <dbReference type="EC" id="3.1.1.31"/>
    </reaction>
</comment>
<reference evidence="9" key="1">
    <citation type="submission" date="2020-03" db="EMBL/GenBank/DDBJ databases">
        <title>Genome of Pelagibius litoralis DSM 21314T.</title>
        <authorList>
            <person name="Wang G."/>
        </authorList>
    </citation>
    <scope>NUCLEOTIDE SEQUENCE</scope>
    <source>
        <strain evidence="9">DSM 21314</strain>
    </source>
</reference>
<dbReference type="InterPro" id="IPR006148">
    <property type="entry name" value="Glc/Gal-6P_isomerase"/>
</dbReference>
<comment type="function">
    <text evidence="2 7">Hydrolysis of 6-phosphogluconolactone to 6-phosphogluconate.</text>
</comment>
<dbReference type="InterPro" id="IPR039104">
    <property type="entry name" value="6PGL"/>
</dbReference>
<dbReference type="SUPFAM" id="SSF100950">
    <property type="entry name" value="NagB/RpiA/CoA transferase-like"/>
    <property type="match status" value="1"/>
</dbReference>
<dbReference type="GO" id="GO:0017057">
    <property type="term" value="F:6-phosphogluconolactonase activity"/>
    <property type="evidence" value="ECO:0007669"/>
    <property type="project" value="UniProtKB-UniRule"/>
</dbReference>
<dbReference type="NCBIfam" id="TIGR01198">
    <property type="entry name" value="pgl"/>
    <property type="match status" value="1"/>
</dbReference>
<evidence type="ECO:0000259" key="8">
    <source>
        <dbReference type="Pfam" id="PF01182"/>
    </source>
</evidence>
<dbReference type="EC" id="3.1.1.31" evidence="5 7"/>
<dbReference type="InterPro" id="IPR005900">
    <property type="entry name" value="6-phosphogluconolactonase_DevB"/>
</dbReference>
<proteinExistence type="inferred from homology"/>
<name>A0A967EUM4_9PROT</name>
<evidence type="ECO:0000256" key="6">
    <source>
        <dbReference type="ARBA" id="ARBA00020337"/>
    </source>
</evidence>
<dbReference type="Gene3D" id="3.40.50.1360">
    <property type="match status" value="1"/>
</dbReference>
<comment type="similarity">
    <text evidence="4 7">Belongs to the glucosamine/galactosamine-6-phosphate isomerase family. 6-phosphogluconolactonase subfamily.</text>
</comment>
<dbReference type="RefSeq" id="WP_167220942.1">
    <property type="nucleotide sequence ID" value="NZ_JAAQPH010000002.1"/>
</dbReference>
<dbReference type="CDD" id="cd01400">
    <property type="entry name" value="6PGL"/>
    <property type="match status" value="1"/>
</dbReference>
<evidence type="ECO:0000256" key="3">
    <source>
        <dbReference type="ARBA" id="ARBA00004961"/>
    </source>
</evidence>
<evidence type="ECO:0000256" key="7">
    <source>
        <dbReference type="RuleBase" id="RU365095"/>
    </source>
</evidence>
<dbReference type="GO" id="GO:0006098">
    <property type="term" value="P:pentose-phosphate shunt"/>
    <property type="evidence" value="ECO:0007669"/>
    <property type="project" value="InterPro"/>
</dbReference>
<feature type="domain" description="Glucosamine/galactosamine-6-phosphate isomerase" evidence="8">
    <location>
        <begin position="13"/>
        <end position="227"/>
    </location>
</feature>
<dbReference type="Proteomes" id="UP000761264">
    <property type="component" value="Unassembled WGS sequence"/>
</dbReference>